<dbReference type="GO" id="GO:0016020">
    <property type="term" value="C:membrane"/>
    <property type="evidence" value="ECO:0007669"/>
    <property type="project" value="TreeGrafter"/>
</dbReference>
<evidence type="ECO:0000313" key="4">
    <source>
        <dbReference type="Proteomes" id="UP000240708"/>
    </source>
</evidence>
<dbReference type="PANTHER" id="PTHR43798:SF31">
    <property type="entry name" value="AB HYDROLASE SUPERFAMILY PROTEIN YCLE"/>
    <property type="match status" value="1"/>
</dbReference>
<dbReference type="GO" id="GO:0016787">
    <property type="term" value="F:hydrolase activity"/>
    <property type="evidence" value="ECO:0007669"/>
    <property type="project" value="UniProtKB-KW"/>
</dbReference>
<keyword evidence="1" id="KW-0378">Hydrolase</keyword>
<gene>
    <name evidence="3" type="ORF">CLV48_101570</name>
</gene>
<accession>A0A2P8EDX9</accession>
<protein>
    <submittedName>
        <fullName evidence="3">Esterase/lipase</fullName>
    </submittedName>
</protein>
<evidence type="ECO:0000259" key="2">
    <source>
        <dbReference type="Pfam" id="PF12697"/>
    </source>
</evidence>
<dbReference type="AlphaFoldDB" id="A0A2P8EDX9"/>
<evidence type="ECO:0000313" key="3">
    <source>
        <dbReference type="EMBL" id="PSL07637.1"/>
    </source>
</evidence>
<dbReference type="PANTHER" id="PTHR43798">
    <property type="entry name" value="MONOACYLGLYCEROL LIPASE"/>
    <property type="match status" value="1"/>
</dbReference>
<reference evidence="3 4" key="1">
    <citation type="submission" date="2018-03" db="EMBL/GenBank/DDBJ databases">
        <title>Genomic Encyclopedia of Archaeal and Bacterial Type Strains, Phase II (KMG-II): from individual species to whole genera.</title>
        <authorList>
            <person name="Goeker M."/>
        </authorList>
    </citation>
    <scope>NUCLEOTIDE SEQUENCE [LARGE SCALE GENOMIC DNA]</scope>
    <source>
        <strain evidence="3 4">DSM 28057</strain>
    </source>
</reference>
<keyword evidence="4" id="KW-1185">Reference proteome</keyword>
<dbReference type="Proteomes" id="UP000240708">
    <property type="component" value="Unassembled WGS sequence"/>
</dbReference>
<dbReference type="InterPro" id="IPR029058">
    <property type="entry name" value="AB_hydrolase_fold"/>
</dbReference>
<dbReference type="RefSeq" id="WP_106565701.1">
    <property type="nucleotide sequence ID" value="NZ_PYGF01000001.1"/>
</dbReference>
<dbReference type="InterPro" id="IPR050266">
    <property type="entry name" value="AB_hydrolase_sf"/>
</dbReference>
<proteinExistence type="predicted"/>
<dbReference type="EMBL" id="PYGF01000001">
    <property type="protein sequence ID" value="PSL07637.1"/>
    <property type="molecule type" value="Genomic_DNA"/>
</dbReference>
<name>A0A2P8EDX9_9BACT</name>
<organism evidence="3 4">
    <name type="scientific">Cecembia rubra</name>
    <dbReference type="NCBI Taxonomy" id="1485585"/>
    <lineage>
        <taxon>Bacteria</taxon>
        <taxon>Pseudomonadati</taxon>
        <taxon>Bacteroidota</taxon>
        <taxon>Cytophagia</taxon>
        <taxon>Cytophagales</taxon>
        <taxon>Cyclobacteriaceae</taxon>
        <taxon>Cecembia</taxon>
    </lineage>
</organism>
<feature type="domain" description="AB hydrolase-1" evidence="2">
    <location>
        <begin position="81"/>
        <end position="207"/>
    </location>
</feature>
<dbReference type="Pfam" id="PF12697">
    <property type="entry name" value="Abhydrolase_6"/>
    <property type="match status" value="1"/>
</dbReference>
<dbReference type="OrthoDB" id="5416147at2"/>
<evidence type="ECO:0000256" key="1">
    <source>
        <dbReference type="ARBA" id="ARBA00022801"/>
    </source>
</evidence>
<sequence>MKTILRVLLTTAIIVAIIYMFGPKAKIQTLDGEYPIVPTRMMELETYIKSKEDTVFGLKPGNQAKIIWADSTKKSKTTYSIVYIHGFGASEMEGSPVNREVARYFNANLYLVRLPEHGIKRPDAMRYMTAQKLVDEVREAYMIGKSLGDSVIVMGTSMGGALSLILASESPDMKALVLYSPAIREGGDALEQFFRPWSKYIAEKFLYENGVRSTPREGDKAKYWSEEYHVNGFESLAVLLRSKMNVGTFKRISIPVFLGYYFKNDQEQDFVVSVPKMLEMYDQLATKDNMKRKIAFPETGDHVIASSITSKDWESVLRETINFLEKVAGVKVPEKNEELIEEEA</sequence>
<dbReference type="Gene3D" id="3.40.50.1820">
    <property type="entry name" value="alpha/beta hydrolase"/>
    <property type="match status" value="1"/>
</dbReference>
<comment type="caution">
    <text evidence="3">The sequence shown here is derived from an EMBL/GenBank/DDBJ whole genome shotgun (WGS) entry which is preliminary data.</text>
</comment>
<dbReference type="InterPro" id="IPR000073">
    <property type="entry name" value="AB_hydrolase_1"/>
</dbReference>
<dbReference type="SUPFAM" id="SSF53474">
    <property type="entry name" value="alpha/beta-Hydrolases"/>
    <property type="match status" value="1"/>
</dbReference>